<protein>
    <recommendedName>
        <fullName evidence="2">BTB domain-containing protein</fullName>
    </recommendedName>
</protein>
<comment type="caution">
    <text evidence="3">The sequence shown here is derived from an EMBL/GenBank/DDBJ whole genome shotgun (WGS) entry which is preliminary data.</text>
</comment>
<dbReference type="OrthoDB" id="3852581at2759"/>
<dbReference type="CDD" id="cd18186">
    <property type="entry name" value="BTB_POZ_ZBTB_KLHL-like"/>
    <property type="match status" value="1"/>
</dbReference>
<feature type="compositionally biased region" description="Basic residues" evidence="1">
    <location>
        <begin position="237"/>
        <end position="246"/>
    </location>
</feature>
<dbReference type="PROSITE" id="PS50097">
    <property type="entry name" value="BTB"/>
    <property type="match status" value="1"/>
</dbReference>
<feature type="region of interest" description="Disordered" evidence="1">
    <location>
        <begin position="226"/>
        <end position="246"/>
    </location>
</feature>
<proteinExistence type="predicted"/>
<dbReference type="InterPro" id="IPR000210">
    <property type="entry name" value="BTB/POZ_dom"/>
</dbReference>
<dbReference type="Proteomes" id="UP000033647">
    <property type="component" value="Unassembled WGS sequence"/>
</dbReference>
<evidence type="ECO:0000256" key="1">
    <source>
        <dbReference type="SAM" id="MobiDB-lite"/>
    </source>
</evidence>
<evidence type="ECO:0000259" key="2">
    <source>
        <dbReference type="PROSITE" id="PS50097"/>
    </source>
</evidence>
<evidence type="ECO:0000313" key="3">
    <source>
        <dbReference type="EMBL" id="KJX93166.1"/>
    </source>
</evidence>
<evidence type="ECO:0000313" key="4">
    <source>
        <dbReference type="Proteomes" id="UP000033647"/>
    </source>
</evidence>
<dbReference type="Gene3D" id="3.30.710.10">
    <property type="entry name" value="Potassium Channel Kv1.1, Chain A"/>
    <property type="match status" value="1"/>
</dbReference>
<reference evidence="3 4" key="1">
    <citation type="submission" date="2015-03" db="EMBL/GenBank/DDBJ databases">
        <title>RNA-seq based gene annotation and comparative genomics of four Zymoseptoria species reveal species-specific pathogenicity related genes and transposable element activity.</title>
        <authorList>
            <person name="Grandaubert J."/>
            <person name="Bhattacharyya A."/>
            <person name="Stukenbrock E.H."/>
        </authorList>
    </citation>
    <scope>NUCLEOTIDE SEQUENCE [LARGE SCALE GENOMIC DNA]</scope>
    <source>
        <strain evidence="3 4">Zb18110</strain>
    </source>
</reference>
<dbReference type="Pfam" id="PF00651">
    <property type="entry name" value="BTB"/>
    <property type="match status" value="1"/>
</dbReference>
<sequence>MGFTIDAEKALWDDATYADVLVHCQGREWHCHRVVLCPQSSYFAKKCLTYTSRDGVPNNQKPIVIEDKHSPEDVEFCLKFMYVHIDYQSADGVAKEEQLEDDQLFGISNLAHELGSTGLMKWSAAFLDAIVDGFQSHEAMVRMMNDIHRKCIDPALIKVADEWERDDIEEFLQDVHVRALLSEASVTKYLDSFERKMRDSEMRPLLSQESVDTYSDTLNRRMAVMGEQVADEVGGKSGKRKRTQKR</sequence>
<feature type="domain" description="BTB" evidence="2">
    <location>
        <begin position="18"/>
        <end position="82"/>
    </location>
</feature>
<dbReference type="EMBL" id="LAFY01004335">
    <property type="protein sequence ID" value="KJX93166.1"/>
    <property type="molecule type" value="Genomic_DNA"/>
</dbReference>
<keyword evidence="4" id="KW-1185">Reference proteome</keyword>
<dbReference type="SUPFAM" id="SSF54695">
    <property type="entry name" value="POZ domain"/>
    <property type="match status" value="1"/>
</dbReference>
<name>A0A0F4G721_9PEZI</name>
<gene>
    <name evidence="3" type="ORF">TI39_contig4376g00002</name>
</gene>
<dbReference type="InterPro" id="IPR011333">
    <property type="entry name" value="SKP1/BTB/POZ_sf"/>
</dbReference>
<accession>A0A0F4G721</accession>
<dbReference type="AlphaFoldDB" id="A0A0F4G721"/>
<organism evidence="3 4">
    <name type="scientific">Zymoseptoria brevis</name>
    <dbReference type="NCBI Taxonomy" id="1047168"/>
    <lineage>
        <taxon>Eukaryota</taxon>
        <taxon>Fungi</taxon>
        <taxon>Dikarya</taxon>
        <taxon>Ascomycota</taxon>
        <taxon>Pezizomycotina</taxon>
        <taxon>Dothideomycetes</taxon>
        <taxon>Dothideomycetidae</taxon>
        <taxon>Mycosphaerellales</taxon>
        <taxon>Mycosphaerellaceae</taxon>
        <taxon>Zymoseptoria</taxon>
    </lineage>
</organism>